<gene>
    <name evidence="6" type="ORF">JOB18_019530</name>
</gene>
<dbReference type="GO" id="GO:0046599">
    <property type="term" value="P:regulation of centriole replication"/>
    <property type="evidence" value="ECO:0007669"/>
    <property type="project" value="TreeGrafter"/>
</dbReference>
<organism evidence="6 7">
    <name type="scientific">Solea senegalensis</name>
    <name type="common">Senegalese sole</name>
    <dbReference type="NCBI Taxonomy" id="28829"/>
    <lineage>
        <taxon>Eukaryota</taxon>
        <taxon>Metazoa</taxon>
        <taxon>Chordata</taxon>
        <taxon>Craniata</taxon>
        <taxon>Vertebrata</taxon>
        <taxon>Euteleostomi</taxon>
        <taxon>Actinopterygii</taxon>
        <taxon>Neopterygii</taxon>
        <taxon>Teleostei</taxon>
        <taxon>Neoteleostei</taxon>
        <taxon>Acanthomorphata</taxon>
        <taxon>Carangaria</taxon>
        <taxon>Pleuronectiformes</taxon>
        <taxon>Pleuronectoidei</taxon>
        <taxon>Soleidae</taxon>
        <taxon>Solea</taxon>
    </lineage>
</organism>
<dbReference type="GO" id="GO:0008017">
    <property type="term" value="F:microtubule binding"/>
    <property type="evidence" value="ECO:0007669"/>
    <property type="project" value="TreeGrafter"/>
</dbReference>
<evidence type="ECO:0000256" key="3">
    <source>
        <dbReference type="ARBA" id="ARBA00023212"/>
    </source>
</evidence>
<dbReference type="Pfam" id="PF15309">
    <property type="entry name" value="ALMS_motif"/>
    <property type="match status" value="1"/>
</dbReference>
<name>A0AAV6RNG4_SOLSE</name>
<sequence length="895" mass="98025">MTLRRPAAHLQKAPGRRRSGDESCWESLISEGELVPHVPGPPRTRRPQSATEAGQLDKWLKHLQVMQGDPLRAPAPDHVPGVTARSASMATLDNEQTGHTWRHQGIPPCRGGSSSNGTPSLCGSSFGSQDSLVTGVSSSSARRGSCERVHIIQTARKEHTQVSCLTPVKTRWLPIQRKVITAAELNLDQSVGQVKLKQSITPTFLQNRVTATVQGGEVEGSHTNSSTLAVKTSQTNDQVAAQVSEKQHFAAQEGSRPVGWQALRRGWNSVRESAFPGCSRSIELPTGNPDPNRKSPQMKTTSVEPLKCTPLHGTKYTEPCRPHTLLQGTNSTEAHRSNTSLHRTSRIQPIKATAPVQIQTNSAVTTLIPQNKAGFSSITISSRKVSRSASLPGSNTHSPLSQSSRPPSPLLTQQSMDQTSRHVTMQRKATIVKVTEQRVMSSPAPSTQRVGPPTAGNHLDTVVHRRKATIIKVTEHRESYSPANVGSRMRHPEYRHSYTEGGFKDNNTWSRENHSQPIAAPTYHNLDSTKRTDPCVASNTSTTHPGKDGGSLHRSTLSLFVSNPPATAAPAPSEVSPNAVGQRSDRPPRPLSCYGNLFGHTEPSKENVTHQPARKWSLGLPQEPNINPMNSISPGTAVKGAGQQVAHTLKPNRDKGERLPAPEDLTRRASTSLTLIQAPDPKSHQSPEQVLALNAAAVIANIKLQRQLSKKKTSNGNSAKDSAPPLQGNTVTDARLKTHLDQVPVKHHNTPHAAFVRLSPEPETSPEMVSLQEALQKSKPDFIHRSQGRVQELERRVQERREKACSVAPQTRAVFKQRAHRVQPSSLNVSPDNLVRPGDRGFTGKEMYLGSKWKLAEARRKKDGERNREVCLSNRQRVELFKKKLLDQILQRGNK</sequence>
<feature type="region of interest" description="Disordered" evidence="4">
    <location>
        <begin position="319"/>
        <end position="345"/>
    </location>
</feature>
<feature type="compositionally biased region" description="Low complexity" evidence="4">
    <location>
        <begin position="398"/>
        <end position="415"/>
    </location>
</feature>
<evidence type="ECO:0000256" key="2">
    <source>
        <dbReference type="ARBA" id="ARBA00022490"/>
    </source>
</evidence>
<feature type="region of interest" description="Disordered" evidence="4">
    <location>
        <begin position="33"/>
        <end position="52"/>
    </location>
</feature>
<comment type="caution">
    <text evidence="6">The sequence shown here is derived from an EMBL/GenBank/DDBJ whole genome shotgun (WGS) entry which is preliminary data.</text>
</comment>
<dbReference type="GO" id="GO:0005813">
    <property type="term" value="C:centrosome"/>
    <property type="evidence" value="ECO:0007669"/>
    <property type="project" value="UniProtKB-SubCell"/>
</dbReference>
<dbReference type="PANTHER" id="PTHR21553:SF24">
    <property type="entry name" value="(E2-INDEPENDENT) E3 UBIQUITIN-CONJUGATING ENZYME FATS"/>
    <property type="match status" value="1"/>
</dbReference>
<dbReference type="Proteomes" id="UP000693946">
    <property type="component" value="Linkage Group LG18"/>
</dbReference>
<dbReference type="PANTHER" id="PTHR21553">
    <property type="entry name" value="ALMS1-RELATED"/>
    <property type="match status" value="1"/>
</dbReference>
<feature type="compositionally biased region" description="Polar residues" evidence="4">
    <location>
        <begin position="326"/>
        <end position="342"/>
    </location>
</feature>
<reference evidence="6 7" key="1">
    <citation type="journal article" date="2021" name="Sci. Rep.">
        <title>Chromosome anchoring in Senegalese sole (Solea senegalensis) reveals sex-associated markers and genome rearrangements in flatfish.</title>
        <authorList>
            <person name="Guerrero-Cozar I."/>
            <person name="Gomez-Garrido J."/>
            <person name="Berbel C."/>
            <person name="Martinez-Blanch J.F."/>
            <person name="Alioto T."/>
            <person name="Claros M.G."/>
            <person name="Gagnaire P.A."/>
            <person name="Manchado M."/>
        </authorList>
    </citation>
    <scope>NUCLEOTIDE SEQUENCE [LARGE SCALE GENOMIC DNA]</scope>
    <source>
        <strain evidence="6">Sse05_10M</strain>
    </source>
</reference>
<feature type="compositionally biased region" description="Polar residues" evidence="4">
    <location>
        <begin position="438"/>
        <end position="449"/>
    </location>
</feature>
<proteinExistence type="predicted"/>
<evidence type="ECO:0000256" key="1">
    <source>
        <dbReference type="ARBA" id="ARBA00004300"/>
    </source>
</evidence>
<dbReference type="GO" id="GO:0005829">
    <property type="term" value="C:cytosol"/>
    <property type="evidence" value="ECO:0007669"/>
    <property type="project" value="TreeGrafter"/>
</dbReference>
<dbReference type="EMBL" id="JAGKHQ010000010">
    <property type="protein sequence ID" value="KAG7506948.1"/>
    <property type="molecule type" value="Genomic_DNA"/>
</dbReference>
<evidence type="ECO:0000259" key="5">
    <source>
        <dbReference type="Pfam" id="PF15309"/>
    </source>
</evidence>
<feature type="region of interest" description="Disordered" evidence="4">
    <location>
        <begin position="437"/>
        <end position="458"/>
    </location>
</feature>
<feature type="region of interest" description="Disordered" evidence="4">
    <location>
        <begin position="519"/>
        <end position="613"/>
    </location>
</feature>
<feature type="region of interest" description="Disordered" evidence="4">
    <location>
        <begin position="709"/>
        <end position="730"/>
    </location>
</feature>
<feature type="region of interest" description="Disordered" evidence="4">
    <location>
        <begin position="1"/>
        <end position="24"/>
    </location>
</feature>
<evidence type="ECO:0000256" key="4">
    <source>
        <dbReference type="SAM" id="MobiDB-lite"/>
    </source>
</evidence>
<keyword evidence="2" id="KW-0963">Cytoplasm</keyword>
<feature type="region of interest" description="Disordered" evidence="4">
    <location>
        <begin position="278"/>
        <end position="302"/>
    </location>
</feature>
<comment type="subcellular location">
    <subcellularLocation>
        <location evidence="1">Cytoplasm</location>
        <location evidence="1">Cytoskeleton</location>
        <location evidence="1">Microtubule organizing center</location>
        <location evidence="1">Centrosome</location>
    </subcellularLocation>
</comment>
<dbReference type="AlphaFoldDB" id="A0AAV6RNG4"/>
<keyword evidence="7" id="KW-1185">Reference proteome</keyword>
<accession>A0AAV6RNG4</accession>
<feature type="region of interest" description="Disordered" evidence="4">
    <location>
        <begin position="386"/>
        <end position="425"/>
    </location>
</feature>
<feature type="domain" description="ALMS motif" evidence="5">
    <location>
        <begin position="768"/>
        <end position="892"/>
    </location>
</feature>
<feature type="compositionally biased region" description="Polar residues" evidence="4">
    <location>
        <begin position="386"/>
        <end position="397"/>
    </location>
</feature>
<keyword evidence="3" id="KW-0206">Cytoskeleton</keyword>
<evidence type="ECO:0000313" key="7">
    <source>
        <dbReference type="Proteomes" id="UP000693946"/>
    </source>
</evidence>
<dbReference type="GO" id="GO:0005814">
    <property type="term" value="C:centriole"/>
    <property type="evidence" value="ECO:0007669"/>
    <property type="project" value="TreeGrafter"/>
</dbReference>
<protein>
    <recommendedName>
        <fullName evidence="5">ALMS motif domain-containing protein</fullName>
    </recommendedName>
</protein>
<evidence type="ECO:0000313" key="6">
    <source>
        <dbReference type="EMBL" id="KAG7506948.1"/>
    </source>
</evidence>
<dbReference type="InterPro" id="IPR029299">
    <property type="entry name" value="ALMS_motif"/>
</dbReference>